<sequence length="393" mass="44909">MDFIKFLNHFQPISKSSQQASVYKSFKLNLKPKILNEKDENSSSFQDQKTDVAQTMLQRLEDEKVFNQKVSDKVKKAERGMTTIYFRDPITNKLVRSALSSTAINKMGIEFDKEDMTKRLDGSYILSGKAENFVAGWYADIAYTRAYVASDRNNDGYLEDYELEDTKSGFVAQETNLGLFVQSYTQLNGSVDTLFGFEKDFREMRPDDTKDTDYAGRTIGLELDKMIRQDGDFNGELSFSETGMQVVKTKAPNSGWTESVGMLTLTKFNQTNTIEIKDILDKLGKGVKYDDLSEDEKSLLKMQLSDKIFDEVEDKETGGKKLVFNPDKFKIFYEGFVDLFKQRSAKMLGLKPEDATKLNYDNLGEIVNEMKQTYFDTNSTSYGKISDLIKIWA</sequence>
<evidence type="ECO:0000313" key="1">
    <source>
        <dbReference type="EMBL" id="OEV47990.1"/>
    </source>
</evidence>
<dbReference type="InterPro" id="IPR018247">
    <property type="entry name" value="EF_Hand_1_Ca_BS"/>
</dbReference>
<proteinExistence type="predicted"/>
<dbReference type="AlphaFoldDB" id="A0A1E7NIB5"/>
<reference evidence="1 4" key="1">
    <citation type="submission" date="2016-09" db="EMBL/GenBank/DDBJ databases">
        <title>Campylobacter from American crows.</title>
        <authorList>
            <person name="Weis A.M."/>
            <person name="Weimer B.C."/>
            <person name="Townsend A.K."/>
            <person name="Taff C."/>
        </authorList>
    </citation>
    <scope>NUCLEOTIDE SEQUENCE [LARGE SCALE GENOMIC DNA]</scope>
    <source>
        <strain evidence="1 4">BCW_3791</strain>
    </source>
</reference>
<organism evidence="2 3">
    <name type="scientific">Campylobacter jejuni</name>
    <dbReference type="NCBI Taxonomy" id="197"/>
    <lineage>
        <taxon>Bacteria</taxon>
        <taxon>Pseudomonadati</taxon>
        <taxon>Campylobacterota</taxon>
        <taxon>Epsilonproteobacteria</taxon>
        <taxon>Campylobacterales</taxon>
        <taxon>Campylobacteraceae</taxon>
        <taxon>Campylobacter</taxon>
    </lineage>
</organism>
<dbReference type="Proteomes" id="UP000287237">
    <property type="component" value="Unassembled WGS sequence"/>
</dbReference>
<dbReference type="PROSITE" id="PS00018">
    <property type="entry name" value="EF_HAND_1"/>
    <property type="match status" value="1"/>
</dbReference>
<evidence type="ECO:0000313" key="3">
    <source>
        <dbReference type="Proteomes" id="UP000287237"/>
    </source>
</evidence>
<name>A0A1E7NIB5_CAMJU</name>
<evidence type="ECO:0000313" key="2">
    <source>
        <dbReference type="EMBL" id="RTJ94996.1"/>
    </source>
</evidence>
<reference evidence="2 3" key="2">
    <citation type="journal article" date="2019" name="Appl. Environ. Microbiol.">
        <title>Population genetics and characterization of Campylobacter jejuni isolates in western jackdaws and game birds in Finland.</title>
        <authorList>
            <person name="Kovanen S."/>
            <person name="Rossi M."/>
            <person name="Pohja-Mykra M."/>
            <person name="Nieminen T."/>
            <person name="Raunio-Saarnisto M."/>
            <person name="Sauvala M."/>
            <person name="Fredriksson-Ahomaa M."/>
            <person name="Hanninen M.L."/>
            <person name="Kivisto R."/>
        </authorList>
    </citation>
    <scope>NUCLEOTIDE SEQUENCE [LARGE SCALE GENOMIC DNA]</scope>
    <source>
        <strain evidence="2 3">CB296</strain>
    </source>
</reference>
<evidence type="ECO:0000313" key="4">
    <source>
        <dbReference type="Proteomes" id="UP000865560"/>
    </source>
</evidence>
<comment type="caution">
    <text evidence="2">The sequence shown here is derived from an EMBL/GenBank/DDBJ whole genome shotgun (WGS) entry which is preliminary data.</text>
</comment>
<accession>A0A1E7NIB5</accession>
<dbReference type="EMBL" id="MJVJ01000072">
    <property type="protein sequence ID" value="OEV47990.1"/>
    <property type="molecule type" value="Genomic_DNA"/>
</dbReference>
<protein>
    <submittedName>
        <fullName evidence="2">Uncharacterized protein</fullName>
    </submittedName>
</protein>
<dbReference type="RefSeq" id="WP_070243356.1">
    <property type="nucleotide sequence ID" value="NZ_FBIT01000051.1"/>
</dbReference>
<gene>
    <name evidence="1" type="ORF">AJY60_04230</name>
    <name evidence="2" type="ORF">C3H42_06930</name>
</gene>
<dbReference type="EMBL" id="PRCK01000006">
    <property type="protein sequence ID" value="RTJ94996.1"/>
    <property type="molecule type" value="Genomic_DNA"/>
</dbReference>
<dbReference type="Proteomes" id="UP000865560">
    <property type="component" value="Unassembled WGS sequence"/>
</dbReference>